<evidence type="ECO:0000313" key="2">
    <source>
        <dbReference type="Proteomes" id="UP001497516"/>
    </source>
</evidence>
<proteinExistence type="predicted"/>
<gene>
    <name evidence="1" type="ORF">LTRI10_LOCUS33750</name>
</gene>
<sequence length="70" mass="7735">MAETKEWDWVVVGVSTVAKAAVDLLLPGAGMEEVSGGEAETTMRRKESVLVGEAESVRGLRRKEGFWWVR</sequence>
<reference evidence="1 2" key="1">
    <citation type="submission" date="2024-04" db="EMBL/GenBank/DDBJ databases">
        <authorList>
            <person name="Fracassetti M."/>
        </authorList>
    </citation>
    <scope>NUCLEOTIDE SEQUENCE [LARGE SCALE GENOMIC DNA]</scope>
</reference>
<dbReference type="EMBL" id="OZ034819">
    <property type="protein sequence ID" value="CAL1393156.1"/>
    <property type="molecule type" value="Genomic_DNA"/>
</dbReference>
<name>A0AAV2F4H3_9ROSI</name>
<organism evidence="1 2">
    <name type="scientific">Linum trigynum</name>
    <dbReference type="NCBI Taxonomy" id="586398"/>
    <lineage>
        <taxon>Eukaryota</taxon>
        <taxon>Viridiplantae</taxon>
        <taxon>Streptophyta</taxon>
        <taxon>Embryophyta</taxon>
        <taxon>Tracheophyta</taxon>
        <taxon>Spermatophyta</taxon>
        <taxon>Magnoliopsida</taxon>
        <taxon>eudicotyledons</taxon>
        <taxon>Gunneridae</taxon>
        <taxon>Pentapetalae</taxon>
        <taxon>rosids</taxon>
        <taxon>fabids</taxon>
        <taxon>Malpighiales</taxon>
        <taxon>Linaceae</taxon>
        <taxon>Linum</taxon>
    </lineage>
</organism>
<evidence type="ECO:0000313" key="1">
    <source>
        <dbReference type="EMBL" id="CAL1393156.1"/>
    </source>
</evidence>
<protein>
    <submittedName>
        <fullName evidence="1">Uncharacterized protein</fullName>
    </submittedName>
</protein>
<dbReference type="AlphaFoldDB" id="A0AAV2F4H3"/>
<dbReference type="Proteomes" id="UP001497516">
    <property type="component" value="Chromosome 6"/>
</dbReference>
<accession>A0AAV2F4H3</accession>
<keyword evidence="2" id="KW-1185">Reference proteome</keyword>